<dbReference type="OrthoDB" id="10259513at2759"/>
<dbReference type="PANTHER" id="PTHR38409:SF1">
    <property type="entry name" value="MITOCHONDRIAL ADAPTER PROTEIN MCP1"/>
    <property type="match status" value="1"/>
</dbReference>
<feature type="transmembrane region" description="Helical" evidence="2">
    <location>
        <begin position="70"/>
        <end position="90"/>
    </location>
</feature>
<dbReference type="InterPro" id="IPR039960">
    <property type="entry name" value="MCP1"/>
</dbReference>
<keyword evidence="5" id="KW-1185">Reference proteome</keyword>
<dbReference type="AlphaFoldDB" id="A0A6G1KXR6"/>
<evidence type="ECO:0000256" key="1">
    <source>
        <dbReference type="SAM" id="MobiDB-lite"/>
    </source>
</evidence>
<feature type="transmembrane region" description="Helical" evidence="2">
    <location>
        <begin position="257"/>
        <end position="278"/>
    </location>
</feature>
<accession>A0A6G1KXR6</accession>
<feature type="region of interest" description="Disordered" evidence="1">
    <location>
        <begin position="1"/>
        <end position="49"/>
    </location>
</feature>
<dbReference type="EMBL" id="ML995905">
    <property type="protein sequence ID" value="KAF2764958.1"/>
    <property type="molecule type" value="Genomic_DNA"/>
</dbReference>
<sequence>MADDREESVLGLQQLDPSPVEETPSGTKDGYFPSTDDTENPAQPHRSHTLGLSSHSPIWYLSRIQKYSTYAFTAFGLAHITNTSIIPLITRSVPESERYVLLTRPYYQGIPAEPLLVIIPLWAHVISGVALRVVRKNIHAKRYGEKRGTSFFSDRFWPKVSGSSKLGYAFTPLLLGHIFINRAIPNQFPGGQSNVNLSHVSHAFAKHPVMSYAGFSALIGIGVCHITWGWAKWLGLTPDQATSSGVERQVWKKRRWCVINGIAAAVTGLWMAGGFGVIGRGGEAPGYVGRMYNEMYQRIPVVGKWM</sequence>
<protein>
    <submittedName>
        <fullName evidence="4">DUF1691-domain-containing protein</fullName>
    </submittedName>
</protein>
<dbReference type="GO" id="GO:0005741">
    <property type="term" value="C:mitochondrial outer membrane"/>
    <property type="evidence" value="ECO:0007669"/>
    <property type="project" value="TreeGrafter"/>
</dbReference>
<name>A0A6G1KXR6_9PEZI</name>
<keyword evidence="2" id="KW-0812">Transmembrane</keyword>
<dbReference type="Proteomes" id="UP000799436">
    <property type="component" value="Unassembled WGS sequence"/>
</dbReference>
<gene>
    <name evidence="4" type="ORF">EJ03DRAFT_331420</name>
</gene>
<feature type="domain" description="Mitochondrial adapter protein MCP1 transmembrane" evidence="3">
    <location>
        <begin position="172"/>
        <end position="283"/>
    </location>
</feature>
<dbReference type="InterPro" id="IPR012472">
    <property type="entry name" value="MCP1_TM"/>
</dbReference>
<feature type="transmembrane region" description="Helical" evidence="2">
    <location>
        <begin position="110"/>
        <end position="134"/>
    </location>
</feature>
<reference evidence="4" key="1">
    <citation type="journal article" date="2020" name="Stud. Mycol.">
        <title>101 Dothideomycetes genomes: a test case for predicting lifestyles and emergence of pathogens.</title>
        <authorList>
            <person name="Haridas S."/>
            <person name="Albert R."/>
            <person name="Binder M."/>
            <person name="Bloem J."/>
            <person name="Labutti K."/>
            <person name="Salamov A."/>
            <person name="Andreopoulos B."/>
            <person name="Baker S."/>
            <person name="Barry K."/>
            <person name="Bills G."/>
            <person name="Bluhm B."/>
            <person name="Cannon C."/>
            <person name="Castanera R."/>
            <person name="Culley D."/>
            <person name="Daum C."/>
            <person name="Ezra D."/>
            <person name="Gonzalez J."/>
            <person name="Henrissat B."/>
            <person name="Kuo A."/>
            <person name="Liang C."/>
            <person name="Lipzen A."/>
            <person name="Lutzoni F."/>
            <person name="Magnuson J."/>
            <person name="Mondo S."/>
            <person name="Nolan M."/>
            <person name="Ohm R."/>
            <person name="Pangilinan J."/>
            <person name="Park H.-J."/>
            <person name="Ramirez L."/>
            <person name="Alfaro M."/>
            <person name="Sun H."/>
            <person name="Tritt A."/>
            <person name="Yoshinaga Y."/>
            <person name="Zwiers L.-H."/>
            <person name="Turgeon B."/>
            <person name="Goodwin S."/>
            <person name="Spatafora J."/>
            <person name="Crous P."/>
            <person name="Grigoriev I."/>
        </authorList>
    </citation>
    <scope>NUCLEOTIDE SEQUENCE</scope>
    <source>
        <strain evidence="4">CBS 116005</strain>
    </source>
</reference>
<dbReference type="Pfam" id="PF07950">
    <property type="entry name" value="MCP1_TM"/>
    <property type="match status" value="1"/>
</dbReference>
<dbReference type="PANTHER" id="PTHR38409">
    <property type="entry name" value="MDM10-COMPLEMENTING PROTEIN 1"/>
    <property type="match status" value="1"/>
</dbReference>
<keyword evidence="2" id="KW-1133">Transmembrane helix</keyword>
<evidence type="ECO:0000256" key="2">
    <source>
        <dbReference type="SAM" id="Phobius"/>
    </source>
</evidence>
<evidence type="ECO:0000313" key="5">
    <source>
        <dbReference type="Proteomes" id="UP000799436"/>
    </source>
</evidence>
<evidence type="ECO:0000259" key="3">
    <source>
        <dbReference type="Pfam" id="PF07950"/>
    </source>
</evidence>
<dbReference type="GO" id="GO:0055088">
    <property type="term" value="P:lipid homeostasis"/>
    <property type="evidence" value="ECO:0007669"/>
    <property type="project" value="InterPro"/>
</dbReference>
<evidence type="ECO:0000313" key="4">
    <source>
        <dbReference type="EMBL" id="KAF2764958.1"/>
    </source>
</evidence>
<organism evidence="4 5">
    <name type="scientific">Teratosphaeria nubilosa</name>
    <dbReference type="NCBI Taxonomy" id="161662"/>
    <lineage>
        <taxon>Eukaryota</taxon>
        <taxon>Fungi</taxon>
        <taxon>Dikarya</taxon>
        <taxon>Ascomycota</taxon>
        <taxon>Pezizomycotina</taxon>
        <taxon>Dothideomycetes</taxon>
        <taxon>Dothideomycetidae</taxon>
        <taxon>Mycosphaerellales</taxon>
        <taxon>Teratosphaeriaceae</taxon>
        <taxon>Teratosphaeria</taxon>
    </lineage>
</organism>
<proteinExistence type="predicted"/>
<dbReference type="GO" id="GO:0007005">
    <property type="term" value="P:mitochondrion organization"/>
    <property type="evidence" value="ECO:0007669"/>
    <property type="project" value="TreeGrafter"/>
</dbReference>
<keyword evidence="2" id="KW-0472">Membrane</keyword>